<organism evidence="3 4">
    <name type="scientific">Alteraurantiacibacter aquimixticola</name>
    <dbReference type="NCBI Taxonomy" id="2489173"/>
    <lineage>
        <taxon>Bacteria</taxon>
        <taxon>Pseudomonadati</taxon>
        <taxon>Pseudomonadota</taxon>
        <taxon>Alphaproteobacteria</taxon>
        <taxon>Sphingomonadales</taxon>
        <taxon>Erythrobacteraceae</taxon>
        <taxon>Alteraurantiacibacter</taxon>
    </lineage>
</organism>
<evidence type="ECO:0000313" key="3">
    <source>
        <dbReference type="EMBL" id="TIX51045.1"/>
    </source>
</evidence>
<comment type="caution">
    <text evidence="3">The sequence shown here is derived from an EMBL/GenBank/DDBJ whole genome shotgun (WGS) entry which is preliminary data.</text>
</comment>
<protein>
    <submittedName>
        <fullName evidence="3">Autotransporter outer membrane beta-barrel domain-containing protein</fullName>
    </submittedName>
</protein>
<dbReference type="Pfam" id="PF03797">
    <property type="entry name" value="Autotransporter"/>
    <property type="match status" value="1"/>
</dbReference>
<dbReference type="InterPro" id="IPR005546">
    <property type="entry name" value="Autotransporte_beta"/>
</dbReference>
<reference evidence="3 4" key="1">
    <citation type="submission" date="2019-04" db="EMBL/GenBank/DDBJ databases">
        <title>Altererythrobacter aquimixticola sp. nov., isolated from sediment of junction between the ocean and a freshwater spring.</title>
        <authorList>
            <person name="Yoon J.-H."/>
        </authorList>
    </citation>
    <scope>NUCLEOTIDE SEQUENCE [LARGE SCALE GENOMIC DNA]</scope>
    <source>
        <strain evidence="3 4">SSKS-13</strain>
    </source>
</reference>
<dbReference type="AlphaFoldDB" id="A0A4T3F1H5"/>
<keyword evidence="4" id="KW-1185">Reference proteome</keyword>
<dbReference type="Gene3D" id="2.40.128.130">
    <property type="entry name" value="Autotransporter beta-domain"/>
    <property type="match status" value="1"/>
</dbReference>
<dbReference type="PROSITE" id="PS51208">
    <property type="entry name" value="AUTOTRANSPORTER"/>
    <property type="match status" value="1"/>
</dbReference>
<gene>
    <name evidence="3" type="ORF">E5222_00730</name>
</gene>
<dbReference type="OrthoDB" id="5720638at2"/>
<keyword evidence="1" id="KW-0732">Signal</keyword>
<dbReference type="Proteomes" id="UP000309389">
    <property type="component" value="Unassembled WGS sequence"/>
</dbReference>
<dbReference type="InterPro" id="IPR036709">
    <property type="entry name" value="Autotransporte_beta_dom_sf"/>
</dbReference>
<dbReference type="InterPro" id="IPR006315">
    <property type="entry name" value="OM_autotransptr_brl_dom"/>
</dbReference>
<dbReference type="NCBIfam" id="TIGR01414">
    <property type="entry name" value="autotrans_barl"/>
    <property type="match status" value="1"/>
</dbReference>
<feature type="signal peptide" evidence="1">
    <location>
        <begin position="1"/>
        <end position="29"/>
    </location>
</feature>
<evidence type="ECO:0000256" key="1">
    <source>
        <dbReference type="SAM" id="SignalP"/>
    </source>
</evidence>
<dbReference type="SUPFAM" id="SSF103515">
    <property type="entry name" value="Autotransporter"/>
    <property type="match status" value="1"/>
</dbReference>
<proteinExistence type="predicted"/>
<dbReference type="RefSeq" id="WP_136691588.1">
    <property type="nucleotide sequence ID" value="NZ_SSHH01000001.1"/>
</dbReference>
<feature type="chain" id="PRO_5020607015" evidence="1">
    <location>
        <begin position="30"/>
        <end position="728"/>
    </location>
</feature>
<dbReference type="GO" id="GO:0019867">
    <property type="term" value="C:outer membrane"/>
    <property type="evidence" value="ECO:0007669"/>
    <property type="project" value="InterPro"/>
</dbReference>
<dbReference type="NCBIfam" id="NF033657">
    <property type="entry name" value="choice_anch_F"/>
    <property type="match status" value="1"/>
</dbReference>
<name>A0A4T3F1H5_9SPHN</name>
<dbReference type="EMBL" id="SSHH01000001">
    <property type="protein sequence ID" value="TIX51045.1"/>
    <property type="molecule type" value="Genomic_DNA"/>
</dbReference>
<dbReference type="SMART" id="SM00869">
    <property type="entry name" value="Autotransporter"/>
    <property type="match status" value="1"/>
</dbReference>
<evidence type="ECO:0000313" key="4">
    <source>
        <dbReference type="Proteomes" id="UP000309389"/>
    </source>
</evidence>
<feature type="domain" description="Autotransporter" evidence="2">
    <location>
        <begin position="444"/>
        <end position="728"/>
    </location>
</feature>
<accession>A0A4T3F1H5</accession>
<sequence length="728" mass="77416">MTSWKLASRASGVAMTVALALGSGGLAHAGEIIELESVLGDGFILIDPDENVVEPGGAPVTTDLNNDDFMSDNGFAPNGVANCLMASNGLACDAEPGSGKRIKHNLTGMGALDTVWAVEASGGTTEYFTFGKITNQTDLRMTGFRIEVGTGSGDNFVLASQSGEALSMDQVAELLGKAAEWEGNGGVDGQNPLQRAFFPDGLFGTGGQEGEEGYFTAPDRSGFYFVPEGSDTLVTDGIWGGYAVLFGNGVLSRNQVPEALFFDNDGDPSTEAELLYWKAGDLWLDGDGIVQDAAAVDALLARDDYYVDIIEDLSNANLNYSIDVGDIAGEQLTIRFVPVFAPIIMAAETDFQFDVAVSLDQTEIPYLFYDQSTATGSEVTINPIFADFQEVTGALNSLSSDAEIRQGLETAATSYLRNFGIQAQLASRDQLELVLRHVDDSRTSHDGRIAVFLSGSLSTGDIEQSANGAGSDFDGMALAAGADYRLAENLRLGAALGYGQNSADIDFDRGELEVDALTVMGYGSYGADTGFYVDLVGGHSWVDFDNDRDINIGSLSRHASSETDGRQWNFAAKAGYGVELGPVILGPSIQYHYYDLEVDGYAESGAGALSMTVDAMEFASETLWLGGQVELPIASGANSFEPRLSAHWVKEFEDEGAFVATAFTDGLLPFITPIDAVDDEYVRVGAGVTGHFQASSSMPIDVSINYDGTLANRDYDEHRVSLEATARF</sequence>
<evidence type="ECO:0000259" key="2">
    <source>
        <dbReference type="PROSITE" id="PS51208"/>
    </source>
</evidence>